<dbReference type="AlphaFoldDB" id="A0A1C6S712"/>
<reference evidence="3" key="1">
    <citation type="submission" date="2016-06" db="EMBL/GenBank/DDBJ databases">
        <authorList>
            <person name="Varghese N."/>
            <person name="Submissions Spin"/>
        </authorList>
    </citation>
    <scope>NUCLEOTIDE SEQUENCE [LARGE SCALE GENOMIC DNA]</scope>
    <source>
        <strain evidence="3">DSM 43817</strain>
    </source>
</reference>
<evidence type="ECO:0000313" key="3">
    <source>
        <dbReference type="Proteomes" id="UP000198959"/>
    </source>
</evidence>
<feature type="transmembrane region" description="Helical" evidence="1">
    <location>
        <begin position="28"/>
        <end position="46"/>
    </location>
</feature>
<protein>
    <submittedName>
        <fullName evidence="2">Uncharacterized protein</fullName>
    </submittedName>
</protein>
<dbReference type="EMBL" id="FMHW01000002">
    <property type="protein sequence ID" value="SCL25232.1"/>
    <property type="molecule type" value="Genomic_DNA"/>
</dbReference>
<dbReference type="STRING" id="145854.GA0074692_1920"/>
<keyword evidence="1" id="KW-1133">Transmembrane helix</keyword>
<keyword evidence="1" id="KW-0812">Transmembrane</keyword>
<keyword evidence="3" id="KW-1185">Reference proteome</keyword>
<name>A0A1C6S712_9ACTN</name>
<proteinExistence type="predicted"/>
<organism evidence="2 3">
    <name type="scientific">Micromonospora pallida</name>
    <dbReference type="NCBI Taxonomy" id="145854"/>
    <lineage>
        <taxon>Bacteria</taxon>
        <taxon>Bacillati</taxon>
        <taxon>Actinomycetota</taxon>
        <taxon>Actinomycetes</taxon>
        <taxon>Micromonosporales</taxon>
        <taxon>Micromonosporaceae</taxon>
        <taxon>Micromonospora</taxon>
    </lineage>
</organism>
<dbReference type="Proteomes" id="UP000198959">
    <property type="component" value="Unassembled WGS sequence"/>
</dbReference>
<gene>
    <name evidence="2" type="ORF">GA0074692_1920</name>
</gene>
<sequence>MASVGGAAIASLILNALAVRFRWMPRWTLAIPAVLLAAMALAYAATSIG</sequence>
<evidence type="ECO:0000256" key="1">
    <source>
        <dbReference type="SAM" id="Phobius"/>
    </source>
</evidence>
<accession>A0A1C6S712</accession>
<keyword evidence="1" id="KW-0472">Membrane</keyword>
<evidence type="ECO:0000313" key="2">
    <source>
        <dbReference type="EMBL" id="SCL25232.1"/>
    </source>
</evidence>